<comment type="pathway">
    <text evidence="6">Amine and polyamine biosynthesis; betaine biosynthesis via choline pathway; betaine from betaine aldehyde: step 1/1.</text>
</comment>
<dbReference type="PROSITE" id="PS00687">
    <property type="entry name" value="ALDEHYDE_DEHYDR_GLU"/>
    <property type="match status" value="1"/>
</dbReference>
<evidence type="ECO:0000256" key="4">
    <source>
        <dbReference type="ARBA" id="ARBA00023027"/>
    </source>
</evidence>
<dbReference type="Gene3D" id="3.60.10.10">
    <property type="entry name" value="Endonuclease/exonuclease/phosphatase"/>
    <property type="match status" value="1"/>
</dbReference>
<dbReference type="PROSITE" id="PS50878">
    <property type="entry name" value="RT_POL"/>
    <property type="match status" value="1"/>
</dbReference>
<dbReference type="GO" id="GO:0003677">
    <property type="term" value="F:DNA binding"/>
    <property type="evidence" value="ECO:0007669"/>
    <property type="project" value="UniProtKB-UniRule"/>
</dbReference>
<keyword evidence="5" id="KW-0915">Sodium</keyword>
<keyword evidence="10" id="KW-0371">Homeobox</keyword>
<dbReference type="CDD" id="cd00590">
    <property type="entry name" value="RRM_SF"/>
    <property type="match status" value="1"/>
</dbReference>
<comment type="caution">
    <text evidence="17">The sequence shown here is derived from an EMBL/GenBank/DDBJ whole genome shotgun (WGS) entry which is preliminary data.</text>
</comment>
<keyword evidence="3 13" id="KW-0560">Oxidoreductase</keyword>
<dbReference type="SUPFAM" id="SSF53720">
    <property type="entry name" value="ALDH-like"/>
    <property type="match status" value="2"/>
</dbReference>
<dbReference type="InterPro" id="IPR015590">
    <property type="entry name" value="Aldehyde_DH_dom"/>
</dbReference>
<evidence type="ECO:0000256" key="13">
    <source>
        <dbReference type="RuleBase" id="RU003345"/>
    </source>
</evidence>
<evidence type="ECO:0000256" key="8">
    <source>
        <dbReference type="ARBA" id="ARBA00047421"/>
    </source>
</evidence>
<dbReference type="InterPro" id="IPR016163">
    <property type="entry name" value="Ald_DH_C"/>
</dbReference>
<dbReference type="InterPro" id="IPR005135">
    <property type="entry name" value="Endo/exonuclease/phosphatase"/>
</dbReference>
<evidence type="ECO:0000256" key="2">
    <source>
        <dbReference type="ARBA" id="ARBA00009986"/>
    </source>
</evidence>
<name>A0A6A3CZP4_HIBSY</name>
<dbReference type="CDD" id="cd01650">
    <property type="entry name" value="RT_nLTR_like"/>
    <property type="match status" value="1"/>
</dbReference>
<dbReference type="SUPFAM" id="SSF56672">
    <property type="entry name" value="DNA/RNA polymerases"/>
    <property type="match status" value="1"/>
</dbReference>
<keyword evidence="10" id="KW-0539">Nucleus</keyword>
<keyword evidence="4" id="KW-0520">NAD</keyword>
<feature type="domain" description="Reverse transcriptase" evidence="16">
    <location>
        <begin position="1280"/>
        <end position="1560"/>
    </location>
</feature>
<feature type="domain" description="RRM" evidence="15">
    <location>
        <begin position="178"/>
        <end position="258"/>
    </location>
</feature>
<keyword evidence="10" id="KW-0238">DNA-binding</keyword>
<dbReference type="Pfam" id="PF00076">
    <property type="entry name" value="RRM_1"/>
    <property type="match status" value="1"/>
</dbReference>
<dbReference type="PANTHER" id="PTHR43860">
    <property type="entry name" value="BETAINE ALDEHYDE DEHYDROGENASE"/>
    <property type="match status" value="1"/>
</dbReference>
<dbReference type="GO" id="GO:0019145">
    <property type="term" value="F:aminobutyraldehyde dehydrogenase (NAD+) activity"/>
    <property type="evidence" value="ECO:0007669"/>
    <property type="project" value="UniProtKB-EC"/>
</dbReference>
<dbReference type="PROSITE" id="PS00070">
    <property type="entry name" value="ALDEHYDE_DEHYDR_CYS"/>
    <property type="match status" value="1"/>
</dbReference>
<comment type="catalytic activity">
    <reaction evidence="9">
        <text>4-aminobutanal + NAD(+) + H2O = 4-aminobutanoate + NADH + 2 H(+)</text>
        <dbReference type="Rhea" id="RHEA:19105"/>
        <dbReference type="ChEBI" id="CHEBI:15377"/>
        <dbReference type="ChEBI" id="CHEBI:15378"/>
        <dbReference type="ChEBI" id="CHEBI:57540"/>
        <dbReference type="ChEBI" id="CHEBI:57945"/>
        <dbReference type="ChEBI" id="CHEBI:58264"/>
        <dbReference type="ChEBI" id="CHEBI:59888"/>
        <dbReference type="EC" id="1.2.1.19"/>
    </reaction>
    <physiologicalReaction direction="left-to-right" evidence="9">
        <dbReference type="Rhea" id="RHEA:19106"/>
    </physiologicalReaction>
</comment>
<evidence type="ECO:0000256" key="1">
    <source>
        <dbReference type="ARBA" id="ARBA00004123"/>
    </source>
</evidence>
<dbReference type="InterPro" id="IPR016162">
    <property type="entry name" value="Ald_DH_N"/>
</dbReference>
<dbReference type="Pfam" id="PF00078">
    <property type="entry name" value="RVT_1"/>
    <property type="match status" value="1"/>
</dbReference>
<dbReference type="InterPro" id="IPR012677">
    <property type="entry name" value="Nucleotide-bd_a/b_plait_sf"/>
</dbReference>
<feature type="DNA-binding region" description="Homeobox" evidence="10">
    <location>
        <begin position="1086"/>
        <end position="1157"/>
    </location>
</feature>
<dbReference type="Gene3D" id="3.30.70.330">
    <property type="match status" value="1"/>
</dbReference>
<dbReference type="Pfam" id="PF13966">
    <property type="entry name" value="zf-RVT"/>
    <property type="match status" value="1"/>
</dbReference>
<evidence type="ECO:0000256" key="10">
    <source>
        <dbReference type="PROSITE-ProRule" id="PRU00108"/>
    </source>
</evidence>
<dbReference type="Gene3D" id="3.40.605.10">
    <property type="entry name" value="Aldehyde Dehydrogenase, Chain A, domain 1"/>
    <property type="match status" value="2"/>
</dbReference>
<proteinExistence type="inferred from homology"/>
<comment type="catalytic activity">
    <reaction evidence="8">
        <text>3-aminopropanal + NAD(+) + H2O = beta-alanine + NADH + 2 H(+)</text>
        <dbReference type="Rhea" id="RHEA:30695"/>
        <dbReference type="ChEBI" id="CHEBI:15377"/>
        <dbReference type="ChEBI" id="CHEBI:15378"/>
        <dbReference type="ChEBI" id="CHEBI:57540"/>
        <dbReference type="ChEBI" id="CHEBI:57945"/>
        <dbReference type="ChEBI" id="CHEBI:57966"/>
        <dbReference type="ChEBI" id="CHEBI:58374"/>
    </reaction>
    <physiologicalReaction direction="left-to-right" evidence="8">
        <dbReference type="Rhea" id="RHEA:30696"/>
    </physiologicalReaction>
</comment>
<dbReference type="PANTHER" id="PTHR43860:SF2">
    <property type="entry name" value="BETAINE ALDEHYDE DEHYDROGENASE-RELATED"/>
    <property type="match status" value="1"/>
</dbReference>
<dbReference type="InterPro" id="IPR016161">
    <property type="entry name" value="Ald_DH/histidinol_DH"/>
</dbReference>
<dbReference type="EMBL" id="VEPZ02000040">
    <property type="protein sequence ID" value="KAE8735025.1"/>
    <property type="molecule type" value="Genomic_DNA"/>
</dbReference>
<dbReference type="SMART" id="SM00360">
    <property type="entry name" value="RRM"/>
    <property type="match status" value="1"/>
</dbReference>
<evidence type="ECO:0000313" key="17">
    <source>
        <dbReference type="EMBL" id="KAE8735025.1"/>
    </source>
</evidence>
<feature type="domain" description="Homeobox" evidence="14">
    <location>
        <begin position="1084"/>
        <end position="1156"/>
    </location>
</feature>
<evidence type="ECO:0000256" key="3">
    <source>
        <dbReference type="ARBA" id="ARBA00023002"/>
    </source>
</evidence>
<accession>A0A6A3CZP4</accession>
<evidence type="ECO:0000256" key="9">
    <source>
        <dbReference type="ARBA" id="ARBA00049215"/>
    </source>
</evidence>
<dbReference type="Pfam" id="PF03372">
    <property type="entry name" value="Exo_endo_phos"/>
    <property type="match status" value="1"/>
</dbReference>
<protein>
    <recommendedName>
        <fullName evidence="7">aminobutyraldehyde dehydrogenase</fullName>
        <ecNumber evidence="7">1.2.1.19</ecNumber>
    </recommendedName>
</protein>
<dbReference type="SUPFAM" id="SSF54928">
    <property type="entry name" value="RNA-binding domain, RBD"/>
    <property type="match status" value="1"/>
</dbReference>
<dbReference type="InterPro" id="IPR043502">
    <property type="entry name" value="DNA/RNA_pol_sf"/>
</dbReference>
<dbReference type="SUPFAM" id="SSF56219">
    <property type="entry name" value="DNase I-like"/>
    <property type="match status" value="1"/>
</dbReference>
<evidence type="ECO:0000256" key="11">
    <source>
        <dbReference type="PROSITE-ProRule" id="PRU00176"/>
    </source>
</evidence>
<dbReference type="Pfam" id="PF00171">
    <property type="entry name" value="Aldedh"/>
    <property type="match status" value="3"/>
</dbReference>
<dbReference type="Gene3D" id="3.40.309.10">
    <property type="entry name" value="Aldehyde Dehydrogenase, Chain A, domain 2"/>
    <property type="match status" value="2"/>
</dbReference>
<dbReference type="GO" id="GO:0110095">
    <property type="term" value="P:cellular detoxification of aldehyde"/>
    <property type="evidence" value="ECO:0007669"/>
    <property type="project" value="UniProtKB-ARBA"/>
</dbReference>
<dbReference type="InterPro" id="IPR029510">
    <property type="entry name" value="Ald_DH_CS_GLU"/>
</dbReference>
<evidence type="ECO:0000313" key="18">
    <source>
        <dbReference type="Proteomes" id="UP000436088"/>
    </source>
</evidence>
<keyword evidence="18" id="KW-1185">Reference proteome</keyword>
<gene>
    <name evidence="17" type="ORF">F3Y22_tig00000483pilonHSYRG00015</name>
</gene>
<evidence type="ECO:0000256" key="6">
    <source>
        <dbReference type="ARBA" id="ARBA00037921"/>
    </source>
</evidence>
<keyword evidence="11" id="KW-0694">RNA-binding</keyword>
<dbReference type="Proteomes" id="UP000436088">
    <property type="component" value="Unassembled WGS sequence"/>
</dbReference>
<dbReference type="PROSITE" id="PS50102">
    <property type="entry name" value="RRM"/>
    <property type="match status" value="1"/>
</dbReference>
<evidence type="ECO:0000259" key="14">
    <source>
        <dbReference type="PROSITE" id="PS50071"/>
    </source>
</evidence>
<dbReference type="InterPro" id="IPR000477">
    <property type="entry name" value="RT_dom"/>
</dbReference>
<dbReference type="GO" id="GO:0003723">
    <property type="term" value="F:RNA binding"/>
    <property type="evidence" value="ECO:0007669"/>
    <property type="project" value="UniProtKB-UniRule"/>
</dbReference>
<organism evidence="17 18">
    <name type="scientific">Hibiscus syriacus</name>
    <name type="common">Rose of Sharon</name>
    <dbReference type="NCBI Taxonomy" id="106335"/>
    <lineage>
        <taxon>Eukaryota</taxon>
        <taxon>Viridiplantae</taxon>
        <taxon>Streptophyta</taxon>
        <taxon>Embryophyta</taxon>
        <taxon>Tracheophyta</taxon>
        <taxon>Spermatophyta</taxon>
        <taxon>Magnoliopsida</taxon>
        <taxon>eudicotyledons</taxon>
        <taxon>Gunneridae</taxon>
        <taxon>Pentapetalae</taxon>
        <taxon>rosids</taxon>
        <taxon>malvids</taxon>
        <taxon>Malvales</taxon>
        <taxon>Malvaceae</taxon>
        <taxon>Malvoideae</taxon>
        <taxon>Hibiscus</taxon>
    </lineage>
</organism>
<comment type="subcellular location">
    <subcellularLocation>
        <location evidence="1 10">Nucleus</location>
    </subcellularLocation>
</comment>
<dbReference type="InterPro" id="IPR016160">
    <property type="entry name" value="Ald_DH_CS_CYS"/>
</dbReference>
<evidence type="ECO:0000259" key="15">
    <source>
        <dbReference type="PROSITE" id="PS50102"/>
    </source>
</evidence>
<dbReference type="PROSITE" id="PS50071">
    <property type="entry name" value="HOMEOBOX_2"/>
    <property type="match status" value="1"/>
</dbReference>
<dbReference type="InterPro" id="IPR036691">
    <property type="entry name" value="Endo/exonu/phosph_ase_sf"/>
</dbReference>
<dbReference type="GO" id="GO:0005634">
    <property type="term" value="C:nucleus"/>
    <property type="evidence" value="ECO:0007669"/>
    <property type="project" value="UniProtKB-SubCell"/>
</dbReference>
<evidence type="ECO:0000259" key="16">
    <source>
        <dbReference type="PROSITE" id="PS50878"/>
    </source>
</evidence>
<dbReference type="InterPro" id="IPR000504">
    <property type="entry name" value="RRM_dom"/>
</dbReference>
<comment type="similarity">
    <text evidence="2 13">Belongs to the aldehyde dehydrogenase family.</text>
</comment>
<dbReference type="EC" id="1.2.1.19" evidence="7"/>
<sequence>MAVQFPSRQLFIDGEWREPVLKKRIPIINPSTEQIIGDIPAATSEDVDLAVAAARRALSRNEGKDWASSSGSVRAKYLRAIAAKITEKKIELGKLEAMDCGKPLDEAVWDMEDVAGCFEYYADLAEGLDAKQKAPVSLPMETFKSYVFKEPIGVVGLITPWKEEREKGIGQSSSGGSWTVFVDNLSKRVTRSELRNIFIDQGQVVRIFIPNVVNRPKYKSFTFAFIQFGNETEMRNAVENINVLWIDGRKIYVGVAKYQSVRPRVAGSSRLSVGVQENVIFDKANPSSKAVIPSRLRDDRSYKDVLVSCSSQKTESEHIGKSYESLDRGRGMKKKKNIWEMHIPTENSSWVKRSLTGIVKHSFELELVQKEELTKDAWSNKSKELWFWFDRLAPLLNEGGVPMAYCLVELFGVPLLCWQENFLQKLAGRWGSVEVIQDSTLTREDLSMVKIFLRVESPFDVLEVFTLGSYGRSYKVTSKLGSTSQVSNFFHGISPDKFFDDRVTVVESSEEEDDSISSSDMAGPGQLDVEDRQKVDLWIDQGFPVGVGAVGEENQFSKRSLAWKDINEVVSEGHSLGSSKKGDYVGLGLRNKGDYKDSLQALSDKSSEPFSPILRLVPAGPAVKFIGLGNANQKQIHNVTSSCGDGDKDRGSQGLWSEAGFMDTTGMDGEVGSVEGLKLSCFRAGSPTRSASPISLKSAPVGRKLIKSRKRFYSRSRERKIWLDDPGRVSSLKLGRSPFSSGFHSKSSEAAGLAEGVCVDQRGKRAYRRMKRSLTRDALDHASVTTVSTLTFSGLLEEAIATWEISRMGLGKKEKQRTVQKLSSEKKPMFLFLQETKLEILPSSFLRSGLNKLQGFVVSPTAGSSGGLFSCWDDSCFELENQFIHRRFIVVFGKFKFNQFRCGFINVYGPSVEEEKASFFEELGQFLNGCSLPLCVGGDFNAYLTEEEKDGRSQNRNSMDIFTLFIQQTGMIDLPLIGGNYTWSSNRDCPTVIRLDRFLVNVSFLSEFSDITQSLLPKSISDHNAIILESGEDNWGKRPFRLFSYLMTEEAFQEKVAVSINEFRRVRKKAGILSILRNTKFAIKTWSRNRNQFPSKQISAIEDKIHHLENSFQKNRVSGVIDSLSELKLLRDELWRLYRIEEQIWFQNSREKWVKDGDRNSKFFHTCASIRRRRNALNAICVDGVIIRDPVQLKSAVKEHFFKAFNSRTTLEVEDIKLNFSRISMEQSLMLEKEFTEGEIWETLNSCDSNKAPGPDGLSMGFFKKIWSSLKGEIMNFFSNFYLGKNWEHGINHSFITLIPKGSNIGGLDDFRPISLVGGMYKILSKCLSRRLRCCMEDVVSDSQFAFTQGRQILDCSFIANEGIDLWRKKGLKSCVLKVDFKKAYDTVDWDILFKVMVRMRFGLKWCGWIRKCVSTASVSVLVNGVPTDEFPMARGLRQGCSLSPLLFNFIGELLNLLIRKAVSSGLFSGLIVGKDDTALNLSHLQFADDLIIFCMASKTQILNVKRVLRVFEVISGLQLNLTKCRLFGINISEEEVLQWANTIGCVVGHFPSEYLGLPLGAKRNSIALWDPIVQKFNKKLASWKARTLNSIMASFLWGGGAEVKKIHWINWSTVCSAKSAGGLGVLDLNYMNRALLGKWSWRFANDRGSVWKKVICSKYNLDPSLLIFKEKLPAFSSWIWKSIVNNHFKDDQFGAIFQSLLDVRVGSGDRISFWSDNWATVSPLKEVFPRLFVLSVNKNGKLKEFGEFKSSVWCWHVQLRRSLSDWELVQLCDLITLIHNISLSKDLSDGWVWRGNGVGIYSVKTSVKACSPVLSVDSFWMRFIWRGLVPPRVEVFLWQVVHHRLPVKQELQRRGVSAVIDVSCPLCKKEGVSSVLQANAQSFLLAWEHLVPNSRIWLDQIDLFFMARCRLATWFITNSKDVSILKDSLISDPTIGDSCTNSRCSIIEIVSWSPPPKGFIKLNVDAVVNGDWRKSGVGGILRDEDGSVMGSFQEPSGPVEWVKNFDLCPGVYSNLVNDIVTKLRELNGIIRWVARSANVEADSLAKADALTGLIVTFDAIRNYPLLMATWKVAPALAAGCAAILKPSELASITCFELAEVFRDVGLPPGVLNILTGLGPEAGAPLASHPDVDKIAFTGSTTTGSKIMTAAAQMVKPVSLELGGKSPIIVFEDVDLDKAAEWTAFGCFWTNGQICSATSRLIVHENIAKEFLDRLVKWTKNIKISDPLEEACRLGPVVSGGQYEKVLKFISAAKSEGATILSGGVRPEEVFGPVLCVKTFSSEDEALELANDTHYGLGAAVLSNDLERCDRISKQLQAGIVWINCSQPCFCQAPWGGNKRSGFGRELCEWGLENYLSVKQVTQYITNEPWGWYSSPSKL</sequence>
<dbReference type="InterPro" id="IPR026960">
    <property type="entry name" value="RVT-Znf"/>
</dbReference>
<dbReference type="InterPro" id="IPR035979">
    <property type="entry name" value="RBD_domain_sf"/>
</dbReference>
<reference evidence="17" key="1">
    <citation type="submission" date="2019-09" db="EMBL/GenBank/DDBJ databases">
        <title>Draft genome information of white flower Hibiscus syriacus.</title>
        <authorList>
            <person name="Kim Y.-M."/>
        </authorList>
    </citation>
    <scope>NUCLEOTIDE SEQUENCE [LARGE SCALE GENOMIC DNA]</scope>
    <source>
        <strain evidence="17">YM2019G1</strain>
    </source>
</reference>
<dbReference type="InterPro" id="IPR001356">
    <property type="entry name" value="HD"/>
</dbReference>
<evidence type="ECO:0000256" key="5">
    <source>
        <dbReference type="ARBA" id="ARBA00023053"/>
    </source>
</evidence>
<evidence type="ECO:0000256" key="12">
    <source>
        <dbReference type="PROSITE-ProRule" id="PRU10007"/>
    </source>
</evidence>
<evidence type="ECO:0000256" key="7">
    <source>
        <dbReference type="ARBA" id="ARBA00039138"/>
    </source>
</evidence>
<feature type="active site" evidence="12">
    <location>
        <position position="2161"/>
    </location>
</feature>